<feature type="region of interest" description="Disordered" evidence="1">
    <location>
        <begin position="37"/>
        <end position="148"/>
    </location>
</feature>
<dbReference type="Gene3D" id="6.10.160.20">
    <property type="match status" value="1"/>
</dbReference>
<reference evidence="4" key="1">
    <citation type="journal article" date="2018" name="Nat. Microbiol.">
        <title>Leveraging single-cell genomics to expand the fungal tree of life.</title>
        <authorList>
            <person name="Ahrendt S.R."/>
            <person name="Quandt C.A."/>
            <person name="Ciobanu D."/>
            <person name="Clum A."/>
            <person name="Salamov A."/>
            <person name="Andreopoulos B."/>
            <person name="Cheng J.F."/>
            <person name="Woyke T."/>
            <person name="Pelin A."/>
            <person name="Henrissat B."/>
            <person name="Reynolds N.K."/>
            <person name="Benny G.L."/>
            <person name="Smith M.E."/>
            <person name="James T.Y."/>
            <person name="Grigoriev I.V."/>
        </authorList>
    </citation>
    <scope>NUCLEOTIDE SEQUENCE [LARGE SCALE GENOMIC DNA]</scope>
    <source>
        <strain evidence="4">ATCC 52028</strain>
    </source>
</reference>
<feature type="compositionally biased region" description="Low complexity" evidence="1">
    <location>
        <begin position="93"/>
        <end position="109"/>
    </location>
</feature>
<proteinExistence type="predicted"/>
<dbReference type="AlphaFoldDB" id="A0A4P9XCS7"/>
<feature type="compositionally biased region" description="Pro residues" evidence="1">
    <location>
        <begin position="231"/>
        <end position="245"/>
    </location>
</feature>
<evidence type="ECO:0000256" key="1">
    <source>
        <dbReference type="SAM" id="MobiDB-lite"/>
    </source>
</evidence>
<feature type="region of interest" description="Disordered" evidence="1">
    <location>
        <begin position="189"/>
        <end position="251"/>
    </location>
</feature>
<evidence type="ECO:0000259" key="2">
    <source>
        <dbReference type="Pfam" id="PF13867"/>
    </source>
</evidence>
<keyword evidence="4" id="KW-1185">Reference proteome</keyword>
<accession>A0A4P9XCS7</accession>
<dbReference type="Pfam" id="PF13867">
    <property type="entry name" value="SAP30_Sin3_bdg"/>
    <property type="match status" value="1"/>
</dbReference>
<dbReference type="EMBL" id="ML014126">
    <property type="protein sequence ID" value="RKP03256.1"/>
    <property type="molecule type" value="Genomic_DNA"/>
</dbReference>
<organism evidence="3 4">
    <name type="scientific">Caulochytrium protostelioides</name>
    <dbReference type="NCBI Taxonomy" id="1555241"/>
    <lineage>
        <taxon>Eukaryota</taxon>
        <taxon>Fungi</taxon>
        <taxon>Fungi incertae sedis</taxon>
        <taxon>Chytridiomycota</taxon>
        <taxon>Chytridiomycota incertae sedis</taxon>
        <taxon>Chytridiomycetes</taxon>
        <taxon>Caulochytriales</taxon>
        <taxon>Caulochytriaceae</taxon>
        <taxon>Caulochytrium</taxon>
    </lineage>
</organism>
<evidence type="ECO:0000313" key="3">
    <source>
        <dbReference type="EMBL" id="RKP03256.1"/>
    </source>
</evidence>
<dbReference type="OrthoDB" id="510958at2759"/>
<sequence length="384" mass="37776">MDFTQLNDAQLLRYTRQFRVSSSIPLVPPEAFQELTRKPAAAATGRSALAPASHAAQAPLSSSIQTAPSPFPVPSPPSSSQSRPRSHADDVSRSASPQPSASTPSAASSGGVPPLTAASASGSRASSSAASSTASSPPPSLRGEFAGGGLGGGGGLALCPASWGKDLPFPLPLPLSGTDLLATAAAGEGSPYNHAHDPNAHGSQIASMRHGGAGGAHGVSCSGAGAAPNDSPTPPLAAAPIPLPAAPGAREPSTRSALAALACDGGGRLRAGLLDAVDTHFRAQEVHEKEAITHFIYALRHRDAVLKLPLPSKWGGPPAAEDDGGAALHGAGAGTTAAAGPGPDAHAEADALTGPTQAGRGLDDMDGRDGLVHGLAAGSLLSPC</sequence>
<feature type="region of interest" description="Disordered" evidence="1">
    <location>
        <begin position="316"/>
        <end position="365"/>
    </location>
</feature>
<dbReference type="InterPro" id="IPR025718">
    <property type="entry name" value="SAP30_Sin3-bd"/>
</dbReference>
<evidence type="ECO:0000313" key="4">
    <source>
        <dbReference type="Proteomes" id="UP000274922"/>
    </source>
</evidence>
<name>A0A4P9XCS7_9FUNG</name>
<dbReference type="Proteomes" id="UP000274922">
    <property type="component" value="Unassembled WGS sequence"/>
</dbReference>
<gene>
    <name evidence="3" type="ORF">CXG81DRAFT_24141</name>
</gene>
<feature type="compositionally biased region" description="Low complexity" evidence="1">
    <location>
        <begin position="47"/>
        <end position="63"/>
    </location>
</feature>
<dbReference type="InterPro" id="IPR038291">
    <property type="entry name" value="SAP30_C_sf"/>
</dbReference>
<protein>
    <recommendedName>
        <fullName evidence="2">Histone deacetylase complex subunit SAP30 Sin3 binding domain-containing protein</fullName>
    </recommendedName>
</protein>
<feature type="compositionally biased region" description="Low complexity" evidence="1">
    <location>
        <begin position="117"/>
        <end position="135"/>
    </location>
</feature>
<feature type="domain" description="Histone deacetylase complex subunit SAP30 Sin3 binding" evidence="2">
    <location>
        <begin position="270"/>
        <end position="300"/>
    </location>
</feature>
<feature type="compositionally biased region" description="Low complexity" evidence="1">
    <location>
        <begin position="316"/>
        <end position="344"/>
    </location>
</feature>